<dbReference type="EMBL" id="CADCUO010000117">
    <property type="protein sequence ID" value="CAA9396500.1"/>
    <property type="molecule type" value="Genomic_DNA"/>
</dbReference>
<dbReference type="Gene3D" id="1.10.10.10">
    <property type="entry name" value="Winged helix-like DNA-binding domain superfamily/Winged helix DNA-binding domain"/>
    <property type="match status" value="1"/>
</dbReference>
<protein>
    <submittedName>
        <fullName evidence="2">Transcriptional regulator, MarR family</fullName>
    </submittedName>
</protein>
<dbReference type="SMART" id="SM00347">
    <property type="entry name" value="HTH_MARR"/>
    <property type="match status" value="1"/>
</dbReference>
<accession>A0A6J4NZ48</accession>
<dbReference type="SUPFAM" id="SSF46785">
    <property type="entry name" value="Winged helix' DNA-binding domain"/>
    <property type="match status" value="1"/>
</dbReference>
<evidence type="ECO:0000313" key="2">
    <source>
        <dbReference type="EMBL" id="CAA9396500.1"/>
    </source>
</evidence>
<organism evidence="2">
    <name type="scientific">uncultured Propionibacteriaceae bacterium</name>
    <dbReference type="NCBI Taxonomy" id="257457"/>
    <lineage>
        <taxon>Bacteria</taxon>
        <taxon>Bacillati</taxon>
        <taxon>Actinomycetota</taxon>
        <taxon>Actinomycetes</taxon>
        <taxon>Propionibacteriales</taxon>
        <taxon>Propionibacteriaceae</taxon>
        <taxon>environmental samples</taxon>
    </lineage>
</organism>
<dbReference type="InterPro" id="IPR000835">
    <property type="entry name" value="HTH_MarR-typ"/>
</dbReference>
<dbReference type="GO" id="GO:0006950">
    <property type="term" value="P:response to stress"/>
    <property type="evidence" value="ECO:0007669"/>
    <property type="project" value="TreeGrafter"/>
</dbReference>
<feature type="domain" description="HTH marR-type" evidence="1">
    <location>
        <begin position="11"/>
        <end position="147"/>
    </location>
</feature>
<dbReference type="InterPro" id="IPR036388">
    <property type="entry name" value="WH-like_DNA-bd_sf"/>
</dbReference>
<dbReference type="Pfam" id="PF12802">
    <property type="entry name" value="MarR_2"/>
    <property type="match status" value="1"/>
</dbReference>
<proteinExistence type="predicted"/>
<dbReference type="AlphaFoldDB" id="A0A6J4NZ48"/>
<evidence type="ECO:0000259" key="1">
    <source>
        <dbReference type="PROSITE" id="PS50995"/>
    </source>
</evidence>
<dbReference type="InterPro" id="IPR039422">
    <property type="entry name" value="MarR/SlyA-like"/>
</dbReference>
<dbReference type="InterPro" id="IPR036390">
    <property type="entry name" value="WH_DNA-bd_sf"/>
</dbReference>
<dbReference type="GO" id="GO:0003700">
    <property type="term" value="F:DNA-binding transcription factor activity"/>
    <property type="evidence" value="ECO:0007669"/>
    <property type="project" value="InterPro"/>
</dbReference>
<sequence length="163" mass="18175">MAETPWLTRDEQETWIALANIAMRLEGKLDQELRRDGGITFAEYLVLAMLSENPDRTLTLSELAARSNSSASRMSHIVTRLVNRHWVERRPSPHDGRTTLAFLTDAGLETIRQLAPLHVAYVRDLIFDALEPEDLQSMRVGLLKIADALTPVSGRTSVPGPSS</sequence>
<dbReference type="PANTHER" id="PTHR33164">
    <property type="entry name" value="TRANSCRIPTIONAL REGULATOR, MARR FAMILY"/>
    <property type="match status" value="1"/>
</dbReference>
<gene>
    <name evidence="2" type="ORF">AVDCRST_MAG75-1865</name>
</gene>
<name>A0A6J4NZ48_9ACTN</name>
<dbReference type="PANTHER" id="PTHR33164:SF99">
    <property type="entry name" value="MARR FAMILY REGULATORY PROTEIN"/>
    <property type="match status" value="1"/>
</dbReference>
<reference evidence="2" key="1">
    <citation type="submission" date="2020-02" db="EMBL/GenBank/DDBJ databases">
        <authorList>
            <person name="Meier V. D."/>
        </authorList>
    </citation>
    <scope>NUCLEOTIDE SEQUENCE</scope>
    <source>
        <strain evidence="2">AVDCRST_MAG75</strain>
    </source>
</reference>
<dbReference type="PROSITE" id="PS50995">
    <property type="entry name" value="HTH_MARR_2"/>
    <property type="match status" value="1"/>
</dbReference>